<dbReference type="EMBL" id="GBRH01279550">
    <property type="protein sequence ID" value="JAD18345.1"/>
    <property type="molecule type" value="Transcribed_RNA"/>
</dbReference>
<evidence type="ECO:0000256" key="1">
    <source>
        <dbReference type="SAM" id="MobiDB-lite"/>
    </source>
</evidence>
<proteinExistence type="predicted"/>
<accession>A0A0A8Y0C0</accession>
<feature type="compositionally biased region" description="Polar residues" evidence="1">
    <location>
        <begin position="1"/>
        <end position="18"/>
    </location>
</feature>
<protein>
    <submittedName>
        <fullName evidence="2">Uncharacterized protein</fullName>
    </submittedName>
</protein>
<reference evidence="2" key="2">
    <citation type="journal article" date="2015" name="Data Brief">
        <title>Shoot transcriptome of the giant reed, Arundo donax.</title>
        <authorList>
            <person name="Barrero R.A."/>
            <person name="Guerrero F.D."/>
            <person name="Moolhuijzen P."/>
            <person name="Goolsby J.A."/>
            <person name="Tidwell J."/>
            <person name="Bellgard S.E."/>
            <person name="Bellgard M.I."/>
        </authorList>
    </citation>
    <scope>NUCLEOTIDE SEQUENCE</scope>
    <source>
        <tissue evidence="2">Shoot tissue taken approximately 20 cm above the soil surface</tissue>
    </source>
</reference>
<feature type="region of interest" description="Disordered" evidence="1">
    <location>
        <begin position="1"/>
        <end position="28"/>
    </location>
</feature>
<dbReference type="AlphaFoldDB" id="A0A0A8Y0C0"/>
<reference evidence="2" key="1">
    <citation type="submission" date="2014-09" db="EMBL/GenBank/DDBJ databases">
        <authorList>
            <person name="Magalhaes I.L.F."/>
            <person name="Oliveira U."/>
            <person name="Santos F.R."/>
            <person name="Vidigal T.H.D.A."/>
            <person name="Brescovit A.D."/>
            <person name="Santos A.J."/>
        </authorList>
    </citation>
    <scope>NUCLEOTIDE SEQUENCE</scope>
    <source>
        <tissue evidence="2">Shoot tissue taken approximately 20 cm above the soil surface</tissue>
    </source>
</reference>
<sequence>MRGPTESSPTFEPASSASLGPRTRRRST</sequence>
<evidence type="ECO:0000313" key="2">
    <source>
        <dbReference type="EMBL" id="JAD18345.1"/>
    </source>
</evidence>
<name>A0A0A8Y0C0_ARUDO</name>
<organism evidence="2">
    <name type="scientific">Arundo donax</name>
    <name type="common">Giant reed</name>
    <name type="synonym">Donax arundinaceus</name>
    <dbReference type="NCBI Taxonomy" id="35708"/>
    <lineage>
        <taxon>Eukaryota</taxon>
        <taxon>Viridiplantae</taxon>
        <taxon>Streptophyta</taxon>
        <taxon>Embryophyta</taxon>
        <taxon>Tracheophyta</taxon>
        <taxon>Spermatophyta</taxon>
        <taxon>Magnoliopsida</taxon>
        <taxon>Liliopsida</taxon>
        <taxon>Poales</taxon>
        <taxon>Poaceae</taxon>
        <taxon>PACMAD clade</taxon>
        <taxon>Arundinoideae</taxon>
        <taxon>Arundineae</taxon>
        <taxon>Arundo</taxon>
    </lineage>
</organism>